<feature type="domain" description="D-alanyl-D-alanine carboxypeptidase-like core" evidence="3">
    <location>
        <begin position="256"/>
        <end position="366"/>
    </location>
</feature>
<dbReference type="GO" id="GO:0006508">
    <property type="term" value="P:proteolysis"/>
    <property type="evidence" value="ECO:0007669"/>
    <property type="project" value="InterPro"/>
</dbReference>
<gene>
    <name evidence="4" type="ORF">BJEO58_00865</name>
</gene>
<evidence type="ECO:0000313" key="4">
    <source>
        <dbReference type="EMBL" id="SMY11280.1"/>
    </source>
</evidence>
<dbReference type="SUPFAM" id="SSF55166">
    <property type="entry name" value="Hedgehog/DD-peptidase"/>
    <property type="match status" value="1"/>
</dbReference>
<proteinExistence type="predicted"/>
<feature type="domain" description="M23ase beta-sheet core" evidence="2">
    <location>
        <begin position="104"/>
        <end position="192"/>
    </location>
</feature>
<dbReference type="InterPro" id="IPR016047">
    <property type="entry name" value="M23ase_b-sheet_dom"/>
</dbReference>
<dbReference type="InterPro" id="IPR052179">
    <property type="entry name" value="DD-CPase-like"/>
</dbReference>
<dbReference type="SUPFAM" id="SSF51261">
    <property type="entry name" value="Duplicated hybrid motif"/>
    <property type="match status" value="1"/>
</dbReference>
<dbReference type="PANTHER" id="PTHR34385">
    <property type="entry name" value="D-ALANYL-D-ALANINE CARBOXYPEPTIDASE"/>
    <property type="match status" value="1"/>
</dbReference>
<dbReference type="Gene3D" id="2.70.70.10">
    <property type="entry name" value="Glucose Permease (Domain IIA)"/>
    <property type="match status" value="1"/>
</dbReference>
<feature type="compositionally biased region" description="Low complexity" evidence="1">
    <location>
        <begin position="8"/>
        <end position="22"/>
    </location>
</feature>
<dbReference type="GO" id="GO:0008233">
    <property type="term" value="F:peptidase activity"/>
    <property type="evidence" value="ECO:0007669"/>
    <property type="project" value="InterPro"/>
</dbReference>
<dbReference type="Pfam" id="PF01551">
    <property type="entry name" value="Peptidase_M23"/>
    <property type="match status" value="1"/>
</dbReference>
<evidence type="ECO:0000256" key="1">
    <source>
        <dbReference type="SAM" id="MobiDB-lite"/>
    </source>
</evidence>
<keyword evidence="5" id="KW-1185">Reference proteome</keyword>
<accession>A0A2H1L3A1</accession>
<dbReference type="RefSeq" id="WP_101588050.1">
    <property type="nucleotide sequence ID" value="NZ_FXZM01000003.1"/>
</dbReference>
<dbReference type="OrthoDB" id="5496837at2"/>
<dbReference type="InterPro" id="IPR003709">
    <property type="entry name" value="VanY-like_core_dom"/>
</dbReference>
<name>A0A2H1L3A1_9MICO</name>
<protein>
    <submittedName>
        <fullName evidence="4">Murein DD-endopeptidase MepM and murein hydrolase activator NlpD, contain LysM domain</fullName>
    </submittedName>
</protein>
<dbReference type="Pfam" id="PF02557">
    <property type="entry name" value="VanY"/>
    <property type="match status" value="1"/>
</dbReference>
<evidence type="ECO:0000259" key="3">
    <source>
        <dbReference type="Pfam" id="PF02557"/>
    </source>
</evidence>
<dbReference type="Proteomes" id="UP000234462">
    <property type="component" value="Unassembled WGS sequence"/>
</dbReference>
<reference evidence="5" key="1">
    <citation type="submission" date="2017-03" db="EMBL/GenBank/DDBJ databases">
        <authorList>
            <person name="Monnet C."/>
        </authorList>
    </citation>
    <scope>NUCLEOTIDE SEQUENCE [LARGE SCALE GENOMIC DNA]</scope>
    <source>
        <strain evidence="5">SJ5-8</strain>
    </source>
</reference>
<dbReference type="InterPro" id="IPR011055">
    <property type="entry name" value="Dup_hybrid_motif"/>
</dbReference>
<evidence type="ECO:0000259" key="2">
    <source>
        <dbReference type="Pfam" id="PF01551"/>
    </source>
</evidence>
<organism evidence="4 5">
    <name type="scientific">Brevibacterium jeotgali</name>
    <dbReference type="NCBI Taxonomy" id="1262550"/>
    <lineage>
        <taxon>Bacteria</taxon>
        <taxon>Bacillati</taxon>
        <taxon>Actinomycetota</taxon>
        <taxon>Actinomycetes</taxon>
        <taxon>Micrococcales</taxon>
        <taxon>Brevibacteriaceae</taxon>
        <taxon>Brevibacterium</taxon>
    </lineage>
</organism>
<dbReference type="Gene3D" id="3.30.1380.10">
    <property type="match status" value="1"/>
</dbReference>
<dbReference type="EMBL" id="FXZM01000003">
    <property type="protein sequence ID" value="SMY11280.1"/>
    <property type="molecule type" value="Genomic_DNA"/>
</dbReference>
<evidence type="ECO:0000313" key="5">
    <source>
        <dbReference type="Proteomes" id="UP000234462"/>
    </source>
</evidence>
<dbReference type="PANTHER" id="PTHR34385:SF1">
    <property type="entry name" value="PEPTIDOGLYCAN L-ALANYL-D-GLUTAMATE ENDOPEPTIDASE CWLK"/>
    <property type="match status" value="1"/>
</dbReference>
<sequence length="367" mass="38724">MDTRRRPSPVSRTPLPLRSSLLGRPAPLEHLARRLLAVAACFLLTVSPGLTVQAEPGLAAGPPTPAAGLTAPHPAAHPTGWIALVPSPSVLRGFDPPGDDWHAGHRGVDLAALPGETIRAPAAGTVRFAGVVAGKPVVSVTVGAWVLSVENVDATVTTGDEVHPGHPIGTVASPPHCTEGCVHVGVWPQGRKTEYVDPMPFFGRGDVILLPEAQAPEELPEVPHDSGRSGAGPWGGHRNGRIPAVALCAVQTAPGHLLRCDAARAFDEMSHAYAQRFGTPISVTDSYRDYDTQVILKRRKGRMAAAPGTSNHGWGLAMDLGGGINRFGTEAHTWMQSNGPRHGWIHPSWARQGGSLPEAWHWEFAGA</sequence>
<feature type="region of interest" description="Disordered" evidence="1">
    <location>
        <begin position="1"/>
        <end position="22"/>
    </location>
</feature>
<dbReference type="AlphaFoldDB" id="A0A2H1L3A1"/>
<dbReference type="InterPro" id="IPR009045">
    <property type="entry name" value="Zn_M74/Hedgehog-like"/>
</dbReference>
<dbReference type="CDD" id="cd14814">
    <property type="entry name" value="Peptidase_M15"/>
    <property type="match status" value="1"/>
</dbReference>
<keyword evidence="4" id="KW-0378">Hydrolase</keyword>
<dbReference type="CDD" id="cd12797">
    <property type="entry name" value="M23_peptidase"/>
    <property type="match status" value="1"/>
</dbReference>